<dbReference type="Pfam" id="PF00266">
    <property type="entry name" value="Aminotran_5"/>
    <property type="match status" value="1"/>
</dbReference>
<dbReference type="SUPFAM" id="SSF53383">
    <property type="entry name" value="PLP-dependent transferases"/>
    <property type="match status" value="1"/>
</dbReference>
<protein>
    <recommendedName>
        <fullName evidence="1">Aminotransferase class V domain-containing protein</fullName>
    </recommendedName>
</protein>
<dbReference type="InterPro" id="IPR015424">
    <property type="entry name" value="PyrdxlP-dep_Trfase"/>
</dbReference>
<dbReference type="AlphaFoldDB" id="A0A0L8FLT1"/>
<gene>
    <name evidence="2" type="ORF">OCBIM_22015696mg</name>
</gene>
<organism evidence="2">
    <name type="scientific">Octopus bimaculoides</name>
    <name type="common">California two-spotted octopus</name>
    <dbReference type="NCBI Taxonomy" id="37653"/>
    <lineage>
        <taxon>Eukaryota</taxon>
        <taxon>Metazoa</taxon>
        <taxon>Spiralia</taxon>
        <taxon>Lophotrochozoa</taxon>
        <taxon>Mollusca</taxon>
        <taxon>Cephalopoda</taxon>
        <taxon>Coleoidea</taxon>
        <taxon>Octopodiformes</taxon>
        <taxon>Octopoda</taxon>
        <taxon>Incirrata</taxon>
        <taxon>Octopodidae</taxon>
        <taxon>Octopus</taxon>
    </lineage>
</organism>
<accession>A0A0L8FLT1</accession>
<dbReference type="Gene3D" id="3.40.640.10">
    <property type="entry name" value="Type I PLP-dependent aspartate aminotransferase-like (Major domain)"/>
    <property type="match status" value="1"/>
</dbReference>
<evidence type="ECO:0000313" key="2">
    <source>
        <dbReference type="EMBL" id="KOF65370.1"/>
    </source>
</evidence>
<feature type="non-terminal residue" evidence="2">
    <location>
        <position position="410"/>
    </location>
</feature>
<dbReference type="InterPro" id="IPR015422">
    <property type="entry name" value="PyrdxlP-dep_Trfase_small"/>
</dbReference>
<dbReference type="InterPro" id="IPR000192">
    <property type="entry name" value="Aminotrans_V_dom"/>
</dbReference>
<dbReference type="PANTHER" id="PTHR43686">
    <property type="entry name" value="SULFURTRANSFERASE-RELATED"/>
    <property type="match status" value="1"/>
</dbReference>
<dbReference type="PANTHER" id="PTHR43686:SF1">
    <property type="entry name" value="AMINOTRAN_5 DOMAIN-CONTAINING PROTEIN"/>
    <property type="match status" value="1"/>
</dbReference>
<reference evidence="2" key="1">
    <citation type="submission" date="2015-07" db="EMBL/GenBank/DDBJ databases">
        <title>MeaNS - Measles Nucleotide Surveillance Program.</title>
        <authorList>
            <person name="Tran T."/>
            <person name="Druce J."/>
        </authorList>
    </citation>
    <scope>NUCLEOTIDE SEQUENCE</scope>
    <source>
        <strain evidence="2">UCB-OBI-ISO-001</strain>
        <tissue evidence="2">Gonad</tissue>
    </source>
</reference>
<feature type="domain" description="Aminotransferase class V" evidence="1">
    <location>
        <begin position="69"/>
        <end position="408"/>
    </location>
</feature>
<evidence type="ECO:0000259" key="1">
    <source>
        <dbReference type="Pfam" id="PF00266"/>
    </source>
</evidence>
<dbReference type="EMBL" id="KQ429479">
    <property type="protein sequence ID" value="KOF65370.1"/>
    <property type="molecule type" value="Genomic_DNA"/>
</dbReference>
<sequence>MERKIKKKKQAVGLAYFMRQLQNRKSQGHAKLPPVTMDGDENPVLKTLRENVIGSDLIVNGPYGPVKVIYCDFTASGRSMKFIEDYINEYVRPFYGNTHTTTSIVSRQTTKFRDEARQIIKNCVNATDDDVVIFCGAGCTGAIHKLIGGLDIQEHEKEKTVVLIGPYEHHSNILPWQELGIEIRRIREDLRGCIDKDNLEELLKSFSERNYQIITAFSAASNVTGIITDTVAIARMVHKYKAYSFWDFASAGPYLKIDMNPAPDATKDAVFLSPHKFLGGPGTPGKRHLTVTRDSHLYVKDIESREEGGTPAIIESIRAGLIFKLKEEIGMDLIAKRDEELCARAFQTFKHRQLMLLGRTEPRRLPIFSFIVRVPARGKFLHHNFVSVLLNDLFGIQARGGCACAGPYAQ</sequence>
<dbReference type="InterPro" id="IPR015421">
    <property type="entry name" value="PyrdxlP-dep_Trfase_major"/>
</dbReference>
<dbReference type="STRING" id="37653.A0A0L8FLT1"/>
<proteinExistence type="predicted"/>
<name>A0A0L8FLT1_OCTBM</name>
<dbReference type="OrthoDB" id="420046at2759"/>
<dbReference type="Gene3D" id="3.90.1150.10">
    <property type="entry name" value="Aspartate Aminotransferase, domain 1"/>
    <property type="match status" value="1"/>
</dbReference>